<dbReference type="PIRSF" id="PIRSF015582">
    <property type="entry name" value="Cit_lyase_B"/>
    <property type="match status" value="1"/>
</dbReference>
<dbReference type="GO" id="GO:0106064">
    <property type="term" value="P:regulation of cobalamin metabolic process"/>
    <property type="evidence" value="ECO:0007669"/>
    <property type="project" value="TreeGrafter"/>
</dbReference>
<evidence type="ECO:0000256" key="14">
    <source>
        <dbReference type="ARBA" id="ARBA00051623"/>
    </source>
</evidence>
<feature type="binding site" evidence="25">
    <location>
        <position position="226"/>
    </location>
    <ligand>
        <name>Mg(2+)</name>
        <dbReference type="ChEBI" id="CHEBI:18420"/>
    </ligand>
</feature>
<evidence type="ECO:0000256" key="20">
    <source>
        <dbReference type="ARBA" id="ARBA00072098"/>
    </source>
</evidence>
<evidence type="ECO:0000256" key="1">
    <source>
        <dbReference type="ARBA" id="ARBA00001946"/>
    </source>
</evidence>
<evidence type="ECO:0000256" key="18">
    <source>
        <dbReference type="ARBA" id="ARBA00066460"/>
    </source>
</evidence>
<dbReference type="InterPro" id="IPR040186">
    <property type="entry name" value="Citramalyl-CoA_lyase"/>
</dbReference>
<dbReference type="PANTHER" id="PTHR11105">
    <property type="entry name" value="CITRATE LYASE SUBUNIT BETA-RELATED"/>
    <property type="match status" value="1"/>
</dbReference>
<comment type="subunit">
    <text evidence="3">Homotrimer.</text>
</comment>
<keyword evidence="6 25" id="KW-0479">Metal-binding</keyword>
<evidence type="ECO:0000256" key="5">
    <source>
        <dbReference type="ARBA" id="ARBA00022679"/>
    </source>
</evidence>
<comment type="cofactor">
    <cofactor evidence="1">
        <name>Mg(2+)</name>
        <dbReference type="ChEBI" id="CHEBI:18420"/>
    </cofactor>
</comment>
<evidence type="ECO:0000256" key="2">
    <source>
        <dbReference type="ARBA" id="ARBA00004173"/>
    </source>
</evidence>
<keyword evidence="28" id="KW-1185">Reference proteome</keyword>
<evidence type="ECO:0000256" key="22">
    <source>
        <dbReference type="ARBA" id="ARBA00076788"/>
    </source>
</evidence>
<dbReference type="GO" id="GO:0046872">
    <property type="term" value="F:metal ion binding"/>
    <property type="evidence" value="ECO:0007669"/>
    <property type="project" value="UniProtKB-KW"/>
</dbReference>
<evidence type="ECO:0000256" key="8">
    <source>
        <dbReference type="ARBA" id="ARBA00022842"/>
    </source>
</evidence>
<comment type="caution">
    <text evidence="27">The sequence shown here is derived from an EMBL/GenBank/DDBJ whole genome shotgun (WGS) entry which is preliminary data.</text>
</comment>
<comment type="catalytic activity">
    <reaction evidence="14">
        <text>propanoyl-CoA + glyoxylate + H2O = 3-methylmalate + CoA + H(+)</text>
        <dbReference type="Rhea" id="RHEA:47628"/>
        <dbReference type="ChEBI" id="CHEBI:15377"/>
        <dbReference type="ChEBI" id="CHEBI:15378"/>
        <dbReference type="ChEBI" id="CHEBI:36655"/>
        <dbReference type="ChEBI" id="CHEBI:57287"/>
        <dbReference type="ChEBI" id="CHEBI:57392"/>
        <dbReference type="ChEBI" id="CHEBI:87810"/>
    </reaction>
</comment>
<evidence type="ECO:0000256" key="10">
    <source>
        <dbReference type="ARBA" id="ARBA00022990"/>
    </source>
</evidence>
<evidence type="ECO:0000256" key="23">
    <source>
        <dbReference type="ARBA" id="ARBA00083020"/>
    </source>
</evidence>
<proteinExistence type="inferred from homology"/>
<dbReference type="AlphaFoldDB" id="A0A8J2RF28"/>
<dbReference type="InterPro" id="IPR040442">
    <property type="entry name" value="Pyrv_kinase-like_dom_sf"/>
</dbReference>
<feature type="binding site" evidence="25">
    <location>
        <position position="190"/>
    </location>
    <ligand>
        <name>Mg(2+)</name>
        <dbReference type="ChEBI" id="CHEBI:18420"/>
    </ligand>
</feature>
<dbReference type="EC" id="2.3.3.9" evidence="4"/>
<dbReference type="Pfam" id="PF03328">
    <property type="entry name" value="HpcH_HpaI"/>
    <property type="match status" value="1"/>
</dbReference>
<dbReference type="GO" id="GO:0005739">
    <property type="term" value="C:mitochondrion"/>
    <property type="evidence" value="ECO:0007669"/>
    <property type="project" value="UniProtKB-SubCell"/>
</dbReference>
<evidence type="ECO:0000259" key="26">
    <source>
        <dbReference type="Pfam" id="PF03328"/>
    </source>
</evidence>
<dbReference type="GO" id="GO:0016787">
    <property type="term" value="F:hydrolase activity"/>
    <property type="evidence" value="ECO:0007669"/>
    <property type="project" value="UniProtKB-KW"/>
</dbReference>
<evidence type="ECO:0000256" key="9">
    <source>
        <dbReference type="ARBA" id="ARBA00022946"/>
    </source>
</evidence>
<evidence type="ECO:0000256" key="7">
    <source>
        <dbReference type="ARBA" id="ARBA00022801"/>
    </source>
</evidence>
<dbReference type="Proteomes" id="UP000789390">
    <property type="component" value="Unassembled WGS sequence"/>
</dbReference>
<dbReference type="OrthoDB" id="1773at2759"/>
<dbReference type="GO" id="GO:0047777">
    <property type="term" value="F:(S)-citramalyl-CoA lyase activity"/>
    <property type="evidence" value="ECO:0007669"/>
    <property type="project" value="UniProtKB-EC"/>
</dbReference>
<evidence type="ECO:0000256" key="24">
    <source>
        <dbReference type="PIRSR" id="PIRSR015582-1"/>
    </source>
</evidence>
<evidence type="ECO:0000256" key="6">
    <source>
        <dbReference type="ARBA" id="ARBA00022723"/>
    </source>
</evidence>
<dbReference type="Gene3D" id="3.20.20.60">
    <property type="entry name" value="Phosphoenolpyruvate-binding domains"/>
    <property type="match status" value="1"/>
</dbReference>
<dbReference type="GO" id="GO:0004474">
    <property type="term" value="F:malate synthase activity"/>
    <property type="evidence" value="ECO:0007669"/>
    <property type="project" value="UniProtKB-EC"/>
</dbReference>
<keyword evidence="8 25" id="KW-0460">Magnesium</keyword>
<gene>
    <name evidence="27" type="ORF">DGAL_LOCUS1833</name>
</gene>
<comment type="similarity">
    <text evidence="17">Belongs to the HpcH/HpaI aldolase family. Citrate lyase beta subunit-like subfamily.</text>
</comment>
<dbReference type="PANTHER" id="PTHR11105:SF0">
    <property type="entry name" value="CITRAMALYL-COA LYASE, MITOCHONDRIAL"/>
    <property type="match status" value="1"/>
</dbReference>
<comment type="catalytic activity">
    <reaction evidence="13">
        <text>glyoxylate + acetyl-CoA + H2O = (S)-malate + CoA + H(+)</text>
        <dbReference type="Rhea" id="RHEA:18181"/>
        <dbReference type="ChEBI" id="CHEBI:15377"/>
        <dbReference type="ChEBI" id="CHEBI:15378"/>
        <dbReference type="ChEBI" id="CHEBI:15589"/>
        <dbReference type="ChEBI" id="CHEBI:36655"/>
        <dbReference type="ChEBI" id="CHEBI:57287"/>
        <dbReference type="ChEBI" id="CHEBI:57288"/>
        <dbReference type="EC" id="2.3.3.9"/>
    </reaction>
</comment>
<evidence type="ECO:0000256" key="12">
    <source>
        <dbReference type="ARBA" id="ARBA00023239"/>
    </source>
</evidence>
<evidence type="ECO:0000256" key="16">
    <source>
        <dbReference type="ARBA" id="ARBA00055540"/>
    </source>
</evidence>
<dbReference type="InterPro" id="IPR005000">
    <property type="entry name" value="Aldolase/citrate-lyase_domain"/>
</dbReference>
<sequence>MLGTGTFKTIVSSVRRSLTNSQLYTRSYADGNVNVTKVNTNIMQNQHFFTNYSSRKNLQLKYTPRRAVMYVPGNDWKKINKIPSMKADSFILDCEDGVAINRKEEARNNIKKIFKEQMFPAAKSELSVRVNSIDSDLCKLDLEAVLDGPNFPKTLHLPKMETKIQLDWLAQELESLLGKKHNIKLIVFVESARSLLDMKELIQHCFTLMDQGAPFTLEGVIFGSDDFCADIGATRTPEAKELLYSRQYFVTCAKAYRLQAIDLVYINFKDIDGLFRQSVEGAQMGFTGKQVIHPSQIEVVQQAFSPSIEKMQWAQELIQSFEAHQQSGKGAFTFHGHMIDMPLLLQARNILQMAENLNQ</sequence>
<dbReference type="EC" id="4.1.3.25" evidence="19"/>
<dbReference type="FunFam" id="3.20.20.60:FF:000014">
    <property type="entry name" value="Citrate lyase subunit beta-like protein"/>
    <property type="match status" value="1"/>
</dbReference>
<evidence type="ECO:0000256" key="4">
    <source>
        <dbReference type="ARBA" id="ARBA00012636"/>
    </source>
</evidence>
<dbReference type="EMBL" id="CAKKLH010000024">
    <property type="protein sequence ID" value="CAH0099677.1"/>
    <property type="molecule type" value="Genomic_DNA"/>
</dbReference>
<protein>
    <recommendedName>
        <fullName evidence="20">Citramalyl-CoA lyase, mitochondrial</fullName>
        <ecNumber evidence="4">2.3.3.9</ecNumber>
        <ecNumber evidence="18">3.1.2.30</ecNumber>
        <ecNumber evidence="19">4.1.3.25</ecNumber>
    </recommendedName>
    <alternativeName>
        <fullName evidence="22">(3S)-malyl-CoA thioesterase</fullName>
    </alternativeName>
    <alternativeName>
        <fullName evidence="23">Beta-methylmalate synthase</fullName>
    </alternativeName>
    <alternativeName>
        <fullName evidence="21">Malate synthase</fullName>
    </alternativeName>
</protein>
<keyword evidence="9" id="KW-0809">Transit peptide</keyword>
<reference evidence="27" key="1">
    <citation type="submission" date="2021-11" db="EMBL/GenBank/DDBJ databases">
        <authorList>
            <person name="Schell T."/>
        </authorList>
    </citation>
    <scope>NUCLEOTIDE SEQUENCE</scope>
    <source>
        <strain evidence="27">M5</strain>
    </source>
</reference>
<name>A0A8J2RF28_9CRUS</name>
<comment type="function">
    <text evidence="16">Mitochondrial citramalyl-CoA lyase indirectly involved in the vitamin B12 metabolism. Converts citramalyl-CoA into acetyl-CoA and pyruvate in the C5-dicarboxylate catabolism pathway. The C5-dicarboxylate catabolism pathway is required to detoxify itaconate, a vitamin B12-poisoning metabolite. Also acts as a malate synthase in vitro, converting glyoxylate and acetyl-CoA to malate. Also displays malyl-CoA thioesterase activity. Also acts as a beta-methylmalate synthase in vitro, by mediating conversion of glyoxylate and propionyl-CoA to beta-methylmalate. Also has very weak citramalate synthase activity in vitro.</text>
</comment>
<feature type="binding site" evidence="24">
    <location>
        <position position="129"/>
    </location>
    <ligand>
        <name>substrate</name>
    </ligand>
</feature>
<evidence type="ECO:0000313" key="27">
    <source>
        <dbReference type="EMBL" id="CAH0099677.1"/>
    </source>
</evidence>
<evidence type="ECO:0000256" key="15">
    <source>
        <dbReference type="ARBA" id="ARBA00051672"/>
    </source>
</evidence>
<evidence type="ECO:0000313" key="28">
    <source>
        <dbReference type="Proteomes" id="UP000789390"/>
    </source>
</evidence>
<feature type="binding site" evidence="24">
    <location>
        <position position="190"/>
    </location>
    <ligand>
        <name>substrate</name>
    </ligand>
</feature>
<evidence type="ECO:0000256" key="21">
    <source>
        <dbReference type="ARBA" id="ARBA00076231"/>
    </source>
</evidence>
<keyword evidence="11" id="KW-0496">Mitochondrion</keyword>
<keyword evidence="12" id="KW-0456">Lyase</keyword>
<comment type="subcellular location">
    <subcellularLocation>
        <location evidence="2">Mitochondrion</location>
    </subcellularLocation>
</comment>
<keyword evidence="5" id="KW-0808">Transferase</keyword>
<keyword evidence="10" id="KW-0007">Acetylation</keyword>
<evidence type="ECO:0000256" key="3">
    <source>
        <dbReference type="ARBA" id="ARBA00011233"/>
    </source>
</evidence>
<dbReference type="EC" id="3.1.2.30" evidence="18"/>
<accession>A0A8J2RF28</accession>
<feature type="domain" description="HpcH/HpaI aldolase/citrate lyase" evidence="26">
    <location>
        <begin position="66"/>
        <end position="294"/>
    </location>
</feature>
<dbReference type="InterPro" id="IPR015813">
    <property type="entry name" value="Pyrv/PenolPyrv_kinase-like_dom"/>
</dbReference>
<keyword evidence="7" id="KW-0378">Hydrolase</keyword>
<dbReference type="SUPFAM" id="SSF51621">
    <property type="entry name" value="Phosphoenolpyruvate/pyruvate domain"/>
    <property type="match status" value="1"/>
</dbReference>
<organism evidence="27 28">
    <name type="scientific">Daphnia galeata</name>
    <dbReference type="NCBI Taxonomy" id="27404"/>
    <lineage>
        <taxon>Eukaryota</taxon>
        <taxon>Metazoa</taxon>
        <taxon>Ecdysozoa</taxon>
        <taxon>Arthropoda</taxon>
        <taxon>Crustacea</taxon>
        <taxon>Branchiopoda</taxon>
        <taxon>Diplostraca</taxon>
        <taxon>Cladocera</taxon>
        <taxon>Anomopoda</taxon>
        <taxon>Daphniidae</taxon>
        <taxon>Daphnia</taxon>
    </lineage>
</organism>
<comment type="catalytic activity">
    <reaction evidence="15">
        <text>(3S)-citramalyl-CoA = pyruvate + acetyl-CoA</text>
        <dbReference type="Rhea" id="RHEA:22612"/>
        <dbReference type="ChEBI" id="CHEBI:15361"/>
        <dbReference type="ChEBI" id="CHEBI:57288"/>
        <dbReference type="ChEBI" id="CHEBI:58668"/>
        <dbReference type="EC" id="4.1.3.25"/>
    </reaction>
</comment>
<evidence type="ECO:0000256" key="13">
    <source>
        <dbReference type="ARBA" id="ARBA00047918"/>
    </source>
</evidence>
<evidence type="ECO:0000256" key="17">
    <source>
        <dbReference type="ARBA" id="ARBA00061542"/>
    </source>
</evidence>
<dbReference type="InterPro" id="IPR011206">
    <property type="entry name" value="Citrate_lyase_beta/mcl1/mcl2"/>
</dbReference>
<evidence type="ECO:0000256" key="11">
    <source>
        <dbReference type="ARBA" id="ARBA00023128"/>
    </source>
</evidence>
<evidence type="ECO:0000256" key="25">
    <source>
        <dbReference type="PIRSR" id="PIRSR015582-2"/>
    </source>
</evidence>
<evidence type="ECO:0000256" key="19">
    <source>
        <dbReference type="ARBA" id="ARBA00066840"/>
    </source>
</evidence>